<protein>
    <submittedName>
        <fullName evidence="1">5-carboxymethyl-2-hydroxymuconate isomerase</fullName>
    </submittedName>
</protein>
<organism evidence="1 2">
    <name type="scientific">Paenacidovorax caeni</name>
    <dbReference type="NCBI Taxonomy" id="343013"/>
    <lineage>
        <taxon>Bacteria</taxon>
        <taxon>Pseudomonadati</taxon>
        <taxon>Pseudomonadota</taxon>
        <taxon>Betaproteobacteria</taxon>
        <taxon>Burkholderiales</taxon>
        <taxon>Comamonadaceae</taxon>
        <taxon>Paenacidovorax</taxon>
    </lineage>
</organism>
<name>A0A1I7FZM0_9BURK</name>
<dbReference type="CDD" id="cd00580">
    <property type="entry name" value="CHMI"/>
    <property type="match status" value="1"/>
</dbReference>
<dbReference type="GO" id="GO:0008704">
    <property type="term" value="F:5-carboxymethyl-2-hydroxymuconate delta-isomerase activity"/>
    <property type="evidence" value="ECO:0007669"/>
    <property type="project" value="InterPro"/>
</dbReference>
<evidence type="ECO:0000313" key="1">
    <source>
        <dbReference type="EMBL" id="SFU41630.1"/>
    </source>
</evidence>
<dbReference type="Proteomes" id="UP000183656">
    <property type="component" value="Unassembled WGS sequence"/>
</dbReference>
<dbReference type="AlphaFoldDB" id="A0A1I7FZM0"/>
<dbReference type="InterPro" id="IPR014347">
    <property type="entry name" value="Tautomerase/MIF_sf"/>
</dbReference>
<reference evidence="1 2" key="1">
    <citation type="submission" date="2016-10" db="EMBL/GenBank/DDBJ databases">
        <authorList>
            <person name="de Groot N.N."/>
        </authorList>
    </citation>
    <scope>NUCLEOTIDE SEQUENCE [LARGE SCALE GENOMIC DNA]</scope>
    <source>
        <strain evidence="1 2">R-24608</strain>
    </source>
</reference>
<dbReference type="STRING" id="343013.SAMN04489707_1003171"/>
<dbReference type="RefSeq" id="WP_054254602.1">
    <property type="nucleotide sequence ID" value="NZ_CYIG01000001.1"/>
</dbReference>
<keyword evidence="2" id="KW-1185">Reference proteome</keyword>
<dbReference type="PANTHER" id="PTHR37950:SF1">
    <property type="entry name" value="4-HYDROXYPHENYLACETATE CATABOLISM PROTEIN"/>
    <property type="match status" value="1"/>
</dbReference>
<proteinExistence type="predicted"/>
<dbReference type="Pfam" id="PF02962">
    <property type="entry name" value="CHMI"/>
    <property type="match status" value="1"/>
</dbReference>
<dbReference type="OrthoDB" id="9814215at2"/>
<dbReference type="PANTHER" id="PTHR37950">
    <property type="entry name" value="4-HYDROXYPHENYLACETATE CATABOLISM PROTEIN"/>
    <property type="match status" value="1"/>
</dbReference>
<keyword evidence="1" id="KW-0413">Isomerase</keyword>
<accession>A0A1I7FZM0</accession>
<dbReference type="Gene3D" id="3.30.429.10">
    <property type="entry name" value="Macrophage Migration Inhibitory Factor"/>
    <property type="match status" value="1"/>
</dbReference>
<gene>
    <name evidence="1" type="ORF">SAMN04489707_1003171</name>
</gene>
<dbReference type="InterPro" id="IPR004220">
    <property type="entry name" value="5-COMe_2-OHmuconate_Isoase"/>
</dbReference>
<dbReference type="EMBL" id="FPBX01000003">
    <property type="protein sequence ID" value="SFU41630.1"/>
    <property type="molecule type" value="Genomic_DNA"/>
</dbReference>
<dbReference type="SUPFAM" id="SSF55331">
    <property type="entry name" value="Tautomerase/MIF"/>
    <property type="match status" value="1"/>
</dbReference>
<sequence length="119" mass="12936">MPHLTVEYTDNLAGLPGQQLLAELNAVVCGHTTVQDEADVKARLLPLSCFEIGTAPAQRGFVHVQLRLLSGRSDAVKKELSDAMAAVLHRLTPQPPGMLVQLSVEIADMDRASYYKGRL</sequence>
<evidence type="ECO:0000313" key="2">
    <source>
        <dbReference type="Proteomes" id="UP000183656"/>
    </source>
</evidence>